<dbReference type="GO" id="GO:0005737">
    <property type="term" value="C:cytoplasm"/>
    <property type="evidence" value="ECO:0007669"/>
    <property type="project" value="UniProtKB-SubCell"/>
</dbReference>
<dbReference type="AlphaFoldDB" id="A0A2N8ZCJ0"/>
<name>A0A2N8ZCJ0_9VIBR</name>
<dbReference type="SUPFAM" id="SSF89155">
    <property type="entry name" value="TorD-like"/>
    <property type="match status" value="1"/>
</dbReference>
<proteinExistence type="inferred from homology"/>
<sequence length="216" mass="24399">MQEAKAFNEKRAEIYWWLSSLFARELTEDELTAYHTAEIRGFISGLGENPQLTEATSALINSLNQLQDRADVQLELSADFCGLFLATAKNAALPYASLYIGTEGLLNGKPALAMEQLMKDKNITKQEGFNEPADHLALELDFLGNLIVRSNEIDNENDFELALLEQKQFIEQHMLTWVPSFNAKCRQFDEFGFYAAVAQLLLAFLKLDCEYISGEQ</sequence>
<keyword evidence="1 3" id="KW-0963">Cytoplasm</keyword>
<dbReference type="PANTHER" id="PTHR34227">
    <property type="entry name" value="CHAPERONE PROTEIN YCDY"/>
    <property type="match status" value="1"/>
</dbReference>
<dbReference type="Gene3D" id="1.20.120.1820">
    <property type="match status" value="1"/>
</dbReference>
<reference evidence="4 5" key="1">
    <citation type="submission" date="2017-10" db="EMBL/GenBank/DDBJ databases">
        <authorList>
            <person name="Banno H."/>
            <person name="Chua N.-H."/>
        </authorList>
    </citation>
    <scope>NUCLEOTIDE SEQUENCE [LARGE SCALE GENOMIC DNA]</scope>
    <source>
        <strain evidence="4">Vibrio tapetis CECT4600</strain>
    </source>
</reference>
<evidence type="ECO:0000256" key="3">
    <source>
        <dbReference type="HAMAP-Rule" id="MF_01150"/>
    </source>
</evidence>
<organism evidence="4 5">
    <name type="scientific">Vibrio tapetis subsp. tapetis</name>
    <dbReference type="NCBI Taxonomy" id="1671868"/>
    <lineage>
        <taxon>Bacteria</taxon>
        <taxon>Pseudomonadati</taxon>
        <taxon>Pseudomonadota</taxon>
        <taxon>Gammaproteobacteria</taxon>
        <taxon>Vibrionales</taxon>
        <taxon>Vibrionaceae</taxon>
        <taxon>Vibrio</taxon>
    </lineage>
</organism>
<evidence type="ECO:0000256" key="1">
    <source>
        <dbReference type="ARBA" id="ARBA00022490"/>
    </source>
</evidence>
<evidence type="ECO:0000313" key="5">
    <source>
        <dbReference type="Proteomes" id="UP000235828"/>
    </source>
</evidence>
<dbReference type="InterPro" id="IPR036411">
    <property type="entry name" value="TorD-like_sf"/>
</dbReference>
<dbReference type="InterPro" id="IPR050289">
    <property type="entry name" value="TorD/DmsD_chaperones"/>
</dbReference>
<accession>A0A2N8ZCJ0</accession>
<dbReference type="HAMAP" id="MF_01150">
    <property type="entry name" value="TorD"/>
    <property type="match status" value="1"/>
</dbReference>
<dbReference type="KEGG" id="vta:A1636"/>
<comment type="function">
    <text evidence="3">Involved in the biogenesis of TorA. Acts on TorA before the insertion of the molybdenum cofactor and, as a result, probably favors a conformation of the apoenzyme that is competent for acquiring the cofactor.</text>
</comment>
<dbReference type="Gene3D" id="1.20.1280.20">
    <property type="entry name" value="HscB, C-terminal domain"/>
    <property type="match status" value="1"/>
</dbReference>
<dbReference type="EMBL" id="LT960611">
    <property type="protein sequence ID" value="SON49615.1"/>
    <property type="molecule type" value="Genomic_DNA"/>
</dbReference>
<protein>
    <recommendedName>
        <fullName evidence="3">Chaperone protein TorD</fullName>
    </recommendedName>
</protein>
<dbReference type="NCBIfam" id="NF003442">
    <property type="entry name" value="PRK04976.1"/>
    <property type="match status" value="1"/>
</dbReference>
<evidence type="ECO:0000256" key="2">
    <source>
        <dbReference type="ARBA" id="ARBA00023186"/>
    </source>
</evidence>
<dbReference type="OrthoDB" id="7849731at2"/>
<keyword evidence="5" id="KW-1185">Reference proteome</keyword>
<dbReference type="GO" id="GO:0051259">
    <property type="term" value="P:protein complex oligomerization"/>
    <property type="evidence" value="ECO:0007669"/>
    <property type="project" value="InterPro"/>
</dbReference>
<dbReference type="RefSeq" id="WP_102522248.1">
    <property type="nucleotide sequence ID" value="NZ_LT960611.1"/>
</dbReference>
<dbReference type="PANTHER" id="PTHR34227:SF11">
    <property type="entry name" value="CHAPERONE PROTEIN TORD"/>
    <property type="match status" value="1"/>
</dbReference>
<evidence type="ECO:0000313" key="4">
    <source>
        <dbReference type="EMBL" id="SON49615.1"/>
    </source>
</evidence>
<dbReference type="InterPro" id="IPR023069">
    <property type="entry name" value="Chaperone_TorD"/>
</dbReference>
<dbReference type="GO" id="GO:0006457">
    <property type="term" value="P:protein folding"/>
    <property type="evidence" value="ECO:0007669"/>
    <property type="project" value="UniProtKB-UniRule"/>
</dbReference>
<dbReference type="Proteomes" id="UP000235828">
    <property type="component" value="Chromosome A"/>
</dbReference>
<dbReference type="InterPro" id="IPR020945">
    <property type="entry name" value="DMSO/NO3_reduct_chaperone"/>
</dbReference>
<dbReference type="Pfam" id="PF02613">
    <property type="entry name" value="Nitrate_red_del"/>
    <property type="match status" value="1"/>
</dbReference>
<keyword evidence="2 3" id="KW-0143">Chaperone</keyword>
<gene>
    <name evidence="3 4" type="primary">torD</name>
    <name evidence="4" type="ORF">VTAP4600_A1636</name>
</gene>
<dbReference type="InterPro" id="IPR036386">
    <property type="entry name" value="HscB_C_sf"/>
</dbReference>
<comment type="subcellular location">
    <subcellularLocation>
        <location evidence="3">Cytoplasm</location>
    </subcellularLocation>
</comment>
<comment type="similarity">
    <text evidence="3">Belongs to the TorD/DmsD family. TorD subfamily.</text>
</comment>